<reference evidence="3" key="1">
    <citation type="submission" date="2020-01" db="EMBL/GenBank/DDBJ databases">
        <authorList>
            <consortium name="DOE Joint Genome Institute"/>
            <person name="Haridas S."/>
            <person name="Albert R."/>
            <person name="Binder M."/>
            <person name="Bloem J."/>
            <person name="Labutti K."/>
            <person name="Salamov A."/>
            <person name="Andreopoulos B."/>
            <person name="Baker S.E."/>
            <person name="Barry K."/>
            <person name="Bills G."/>
            <person name="Bluhm B.H."/>
            <person name="Cannon C."/>
            <person name="Castanera R."/>
            <person name="Culley D.E."/>
            <person name="Daum C."/>
            <person name="Ezra D."/>
            <person name="Gonzalez J.B."/>
            <person name="Henrissat B."/>
            <person name="Kuo A."/>
            <person name="Liang C."/>
            <person name="Lipzen A."/>
            <person name="Lutzoni F."/>
            <person name="Magnuson J."/>
            <person name="Mondo S."/>
            <person name="Nolan M."/>
            <person name="Ohm R."/>
            <person name="Pangilinan J."/>
            <person name="Park H.-J."/>
            <person name="Ramirez L."/>
            <person name="Alfaro M."/>
            <person name="Sun H."/>
            <person name="Tritt A."/>
            <person name="Yoshinaga Y."/>
            <person name="Zwiers L.-H."/>
            <person name="Turgeon B.G."/>
            <person name="Goodwin S.B."/>
            <person name="Spatafora J.W."/>
            <person name="Crous P.W."/>
            <person name="Grigoriev I.V."/>
        </authorList>
    </citation>
    <scope>NUCLEOTIDE SEQUENCE</scope>
    <source>
        <strain evidence="3">CBS 342.82</strain>
    </source>
</reference>
<dbReference type="RefSeq" id="XP_033457793.1">
    <property type="nucleotide sequence ID" value="XM_033605440.1"/>
</dbReference>
<evidence type="ECO:0000313" key="3">
    <source>
        <dbReference type="RefSeq" id="XP_033457793.1"/>
    </source>
</evidence>
<dbReference type="GeneID" id="54363240"/>
<proteinExistence type="predicted"/>
<dbReference type="InterPro" id="IPR016181">
    <property type="entry name" value="Acyl_CoA_acyltransferase"/>
</dbReference>
<keyword evidence="2" id="KW-1185">Reference proteome</keyword>
<dbReference type="OrthoDB" id="4072826at2759"/>
<dbReference type="GO" id="GO:0016747">
    <property type="term" value="F:acyltransferase activity, transferring groups other than amino-acyl groups"/>
    <property type="evidence" value="ECO:0007669"/>
    <property type="project" value="InterPro"/>
</dbReference>
<feature type="domain" description="N-acetyltransferase" evidence="1">
    <location>
        <begin position="21"/>
        <end position="178"/>
    </location>
</feature>
<dbReference type="PANTHER" id="PTHR43792">
    <property type="entry name" value="GNAT FAMILY, PUTATIVE (AFU_ORTHOLOGUE AFUA_3G00765)-RELATED-RELATED"/>
    <property type="match status" value="1"/>
</dbReference>
<reference evidence="3" key="2">
    <citation type="submission" date="2020-04" db="EMBL/GenBank/DDBJ databases">
        <authorList>
            <consortium name="NCBI Genome Project"/>
        </authorList>
    </citation>
    <scope>NUCLEOTIDE SEQUENCE</scope>
    <source>
        <strain evidence="3">CBS 342.82</strain>
    </source>
</reference>
<reference evidence="3" key="3">
    <citation type="submission" date="2025-08" db="UniProtKB">
        <authorList>
            <consortium name="RefSeq"/>
        </authorList>
    </citation>
    <scope>IDENTIFICATION</scope>
    <source>
        <strain evidence="3">CBS 342.82</strain>
    </source>
</reference>
<dbReference type="InterPro" id="IPR000182">
    <property type="entry name" value="GNAT_dom"/>
</dbReference>
<evidence type="ECO:0000259" key="1">
    <source>
        <dbReference type="Pfam" id="PF13302"/>
    </source>
</evidence>
<dbReference type="PANTHER" id="PTHR43792:SF1">
    <property type="entry name" value="N-ACETYLTRANSFERASE DOMAIN-CONTAINING PROTEIN"/>
    <property type="match status" value="1"/>
</dbReference>
<dbReference type="Pfam" id="PF13302">
    <property type="entry name" value="Acetyltransf_3"/>
    <property type="match status" value="1"/>
</dbReference>
<name>A0A6J3M1G5_9PEZI</name>
<evidence type="ECO:0000313" key="2">
    <source>
        <dbReference type="Proteomes" id="UP000504637"/>
    </source>
</evidence>
<accession>A0A6J3M1G5</accession>
<dbReference type="InterPro" id="IPR051531">
    <property type="entry name" value="N-acetyltransferase"/>
</dbReference>
<gene>
    <name evidence="3" type="ORF">K489DRAFT_382700</name>
</gene>
<dbReference type="SUPFAM" id="SSF55729">
    <property type="entry name" value="Acyl-CoA N-acyltransferases (Nat)"/>
    <property type="match status" value="1"/>
</dbReference>
<organism evidence="3">
    <name type="scientific">Dissoconium aciculare CBS 342.82</name>
    <dbReference type="NCBI Taxonomy" id="1314786"/>
    <lineage>
        <taxon>Eukaryota</taxon>
        <taxon>Fungi</taxon>
        <taxon>Dikarya</taxon>
        <taxon>Ascomycota</taxon>
        <taxon>Pezizomycotina</taxon>
        <taxon>Dothideomycetes</taxon>
        <taxon>Dothideomycetidae</taxon>
        <taxon>Mycosphaerellales</taxon>
        <taxon>Dissoconiaceae</taxon>
        <taxon>Dissoconium</taxon>
    </lineage>
</organism>
<dbReference type="AlphaFoldDB" id="A0A6J3M1G5"/>
<dbReference type="Proteomes" id="UP000504637">
    <property type="component" value="Unplaced"/>
</dbReference>
<sequence length="231" mass="24881">MSADGSDLLAPPKSVTLISARLVLSTLQMSDLLDLMPILTSSDVMQWTSSGPIANEQQGRTWLSSRALGTDVFNFAIRERHEYNRDGERGTIIGILGSPDWPEVGYLMRPGYAGKGFATEALSIFIPAFFERVPSALVSTVDGASGGGAQGVGYDYLEALVDVENIGSQRVLEKCGFTKVLVSENDFENSMGLRSTALFRIARPGRTLPELGLLVGDGVVPWSEEAKPPIQ</sequence>
<dbReference type="Gene3D" id="3.40.630.30">
    <property type="match status" value="1"/>
</dbReference>
<protein>
    <submittedName>
        <fullName evidence="3">Acyl-CoA N-acyltransferase</fullName>
    </submittedName>
</protein>